<dbReference type="SMART" id="SM00460">
    <property type="entry name" value="TGc"/>
    <property type="match status" value="1"/>
</dbReference>
<evidence type="ECO:0000256" key="3">
    <source>
        <dbReference type="PROSITE-ProRule" id="PRU00192"/>
    </source>
</evidence>
<dbReference type="Pfam" id="PF24584">
    <property type="entry name" value="Ig_CYK3_C"/>
    <property type="match status" value="2"/>
</dbReference>
<dbReference type="InterPro" id="IPR038765">
    <property type="entry name" value="Papain-like_cys_pep_sf"/>
</dbReference>
<evidence type="ECO:0000259" key="5">
    <source>
        <dbReference type="PROSITE" id="PS50002"/>
    </source>
</evidence>
<feature type="compositionally biased region" description="Low complexity" evidence="4">
    <location>
        <begin position="1227"/>
        <end position="1237"/>
    </location>
</feature>
<dbReference type="SMART" id="SM00326">
    <property type="entry name" value="SH3"/>
    <property type="match status" value="1"/>
</dbReference>
<dbReference type="SUPFAM" id="SSF48403">
    <property type="entry name" value="Ankyrin repeat"/>
    <property type="match status" value="1"/>
</dbReference>
<dbReference type="FunFam" id="2.30.30.40:FF:000168">
    <property type="entry name" value="SH3 domain protein (Cyk3)"/>
    <property type="match status" value="1"/>
</dbReference>
<feature type="compositionally biased region" description="Polar residues" evidence="4">
    <location>
        <begin position="395"/>
        <end position="406"/>
    </location>
</feature>
<dbReference type="InterPro" id="IPR002931">
    <property type="entry name" value="Transglutaminase-like"/>
</dbReference>
<dbReference type="InterPro" id="IPR052557">
    <property type="entry name" value="CAP/Cytokinesis_protein"/>
</dbReference>
<dbReference type="EMBL" id="LGTZ01000314">
    <property type="protein sequence ID" value="OJD25826.1"/>
    <property type="molecule type" value="Genomic_DNA"/>
</dbReference>
<proteinExistence type="predicted"/>
<feature type="compositionally biased region" description="Basic residues" evidence="4">
    <location>
        <begin position="183"/>
        <end position="198"/>
    </location>
</feature>
<feature type="region of interest" description="Disordered" evidence="4">
    <location>
        <begin position="458"/>
        <end position="643"/>
    </location>
</feature>
<dbReference type="Pfam" id="PF07653">
    <property type="entry name" value="SH3_2"/>
    <property type="match status" value="1"/>
</dbReference>
<dbReference type="FunFam" id="3.10.620.30:FF:000005">
    <property type="entry name" value="SH3 domain protein (Cyk3), putative"/>
    <property type="match status" value="1"/>
</dbReference>
<dbReference type="STRING" id="1658174.A0A1J9QCJ8"/>
<dbReference type="PANTHER" id="PTHR46333">
    <property type="entry name" value="CYTOKINESIS PROTEIN 3"/>
    <property type="match status" value="1"/>
</dbReference>
<feature type="region of interest" description="Disordered" evidence="4">
    <location>
        <begin position="101"/>
        <end position="410"/>
    </location>
</feature>
<dbReference type="CDD" id="cd11889">
    <property type="entry name" value="SH3_Cyk3p-like"/>
    <property type="match status" value="1"/>
</dbReference>
<reference evidence="6 7" key="1">
    <citation type="submission" date="2015-08" db="EMBL/GenBank/DDBJ databases">
        <title>Emmonsia species relationships and genome sequence.</title>
        <authorList>
            <person name="Cuomo C.A."/>
            <person name="Schwartz I.S."/>
            <person name="Kenyon C."/>
            <person name="De Hoog G.S."/>
            <person name="Govender N.P."/>
            <person name="Botha A."/>
            <person name="Moreno L."/>
            <person name="De Vries M."/>
            <person name="Munoz J.F."/>
            <person name="Stielow J.B."/>
        </authorList>
    </citation>
    <scope>NUCLEOTIDE SEQUENCE [LARGE SCALE GENOMIC DNA]</scope>
    <source>
        <strain evidence="6 7">EI222</strain>
    </source>
</reference>
<feature type="compositionally biased region" description="Low complexity" evidence="4">
    <location>
        <begin position="261"/>
        <end position="273"/>
    </location>
</feature>
<dbReference type="SUPFAM" id="SSF54001">
    <property type="entry name" value="Cysteine proteinases"/>
    <property type="match status" value="1"/>
</dbReference>
<dbReference type="GO" id="GO:0140278">
    <property type="term" value="P:mitotic division septum assembly"/>
    <property type="evidence" value="ECO:0007669"/>
    <property type="project" value="TreeGrafter"/>
</dbReference>
<feature type="compositionally biased region" description="Pro residues" evidence="4">
    <location>
        <begin position="375"/>
        <end position="391"/>
    </location>
</feature>
<feature type="region of interest" description="Disordered" evidence="4">
    <location>
        <begin position="662"/>
        <end position="703"/>
    </location>
</feature>
<feature type="compositionally biased region" description="Polar residues" evidence="4">
    <location>
        <begin position="328"/>
        <end position="350"/>
    </location>
</feature>
<feature type="compositionally biased region" description="Basic and acidic residues" evidence="4">
    <location>
        <begin position="594"/>
        <end position="603"/>
    </location>
</feature>
<name>A0A1J9QCJ8_9EURO</name>
<dbReference type="InterPro" id="IPR001452">
    <property type="entry name" value="SH3_domain"/>
</dbReference>
<sequence length="1737" mass="189502">MAPAAPGLPARFPCWCQAVYSWGGETKRDLGFVEGDLIECLNAGDGSWWTGRLRRDKRMVGVFPSNFVKVLGDDFVPGSRSVSPMPGGPAGSTMDLRRISASNSAASPRKQKTFRKPFQGYKEVVGPSEALRKRHHDDMKNNNNDNINSSHENHVNNTGQTVSPSGNPSRASTGSAGTPPASSKHRGSPSRQSPRRSPHSVSPTPVQHRSSISRAISPSPGQHAGSIPRAISPTPVQHRGSFSHPPPRAASPLPVRHHHSSSNPTPHTASAAPMQPRGSFSHHHRPISPAPAHYHESVPHALPPVPMQHNYSVSNPHPRALSPGPIQYQESISRAVSPSPIQHPSFSNSHPRALSPGTMQHHRSFSHSHPRALSPGPPRDTESPPPPPPPHRISVKTQPQRHSQSPIPTPYDMNHVYPTLARTPSPHPPSPAIYGHTPSPLRDAMEDVMSSLQDMGLNHGGPLEHPRRSPSPFHPWSPAAFDRPRENGMPNPIHRPMTSLGLGGGDDHQRENSRPKFAHQYDDGPPQLNNYVQRMESRLRKLHAQSRKSSDELHIPPSSKDLPPIPPPKVPSHSRPQSSSNQDNQGPRLRTRRSAYELGKDVLGRTFTTKSSATASSSGVQSNTTSSTSSTGHTNQSVMSGPSASWLSATSAASYARHTNRSNTAIDNLRPSGLIGSDKSSDSGLRPQTPLTGISYHSSHDSSRQGATSAVCWNEYNKDAPSMYGGLTTPKSKKTGIFKKIIESAKTGAATARSNIAAGPGGAVSPTKSRMAVGISSYASPHSVKSVARDTGLGASVDWVQVRRDVNRCTTPSHHELIERAERCQMLDCPVIYAVEELYESAEGDEGIDGLPIAEPTNWAAVNLQLVDKSVRFISSLPAMITPISLSQGYICRPHRSDGQRLRAIFTWVAEKIAWDDDIDGDVDLKRVLFMKRGSPKEVAYLVREMCSAVGLHAEVVHGYLKTPGEQLDLDSLSHPNHWWNAVLIDGEWRIMDCSLASPTHPRRSLYSSFNSQAAESWYFLARPMEICYSHVPVNPEQQHICPPVSADVLLALPCACPPFFKNSLRFPNYDTSLVRINGLEAAQLRVHVPPDVECVAEVEALVFDRDMDGDFFENGDIAKKRALAQPDWIGGQKRFTIKAVLPGDEGQGVLKVYVGKKGLMHSIKDIPHPLAFALPITHTGDNPPYDFILRHPTPHAQRHDLYVIQPQCAKLAVNNTFVFAVRQHPSSLPSSFPNPNDGNDRISPNPFGRPASALSMGSSVAASSNGSTGSSYINQTFSASSSNISSNGKQSQHPLKPAKLAIQAPSGRILRLTRKSEHAFTTSSCGGDLTGDGPPDGSVWETVIKVGETGVWRGLVLADRSARWSGWHAPFCPSKITPVYDLNDIAILEGQIKDELGTAYNSCLRKKGPHPSTLWLANDKNAEPPQLEKSEFDKIFVDHKGHGLLHLAASLGKLRALNGNFNCAMYLLERGANGGGTEFGEEAPLHWLCSFTPEKMTPLAIALVDAGANIEHATGTMRKDVRMINADWEDNFGIPTTPLGRAILMGSLPAVKVMLGLVGHKDDITIKSPTELAAVLTLPHILEVLLLYIDQVSPERTPIFDEIGMLQAANGRCITPCDPTTLQSRLVRCGYRYKRDMFQTLQILRRRHEKLRDWRTLDFGKPVEGMRQEVKLGNADIVEALLELEHDPNGSPGHRPIEEAVLMNHEAIFRLLVNRGAGTDIKRTLDNGGLFSLLQL</sequence>
<comment type="caution">
    <text evidence="6">The sequence shown here is derived from an EMBL/GenBank/DDBJ whole genome shotgun (WGS) entry which is preliminary data.</text>
</comment>
<keyword evidence="1 3" id="KW-0728">SH3 domain</keyword>
<organism evidence="6 7">
    <name type="scientific">Blastomyces percursus</name>
    <dbReference type="NCBI Taxonomy" id="1658174"/>
    <lineage>
        <taxon>Eukaryota</taxon>
        <taxon>Fungi</taxon>
        <taxon>Dikarya</taxon>
        <taxon>Ascomycota</taxon>
        <taxon>Pezizomycotina</taxon>
        <taxon>Eurotiomycetes</taxon>
        <taxon>Eurotiomycetidae</taxon>
        <taxon>Onygenales</taxon>
        <taxon>Ajellomycetaceae</taxon>
        <taxon>Blastomyces</taxon>
    </lineage>
</organism>
<dbReference type="VEuPathDB" id="FungiDB:ACJ73_02802"/>
<feature type="compositionally biased region" description="Basic residues" evidence="4">
    <location>
        <begin position="360"/>
        <end position="370"/>
    </location>
</feature>
<dbReference type="PANTHER" id="PTHR46333:SF2">
    <property type="entry name" value="CYTOKINESIS PROTEIN 3"/>
    <property type="match status" value="1"/>
</dbReference>
<dbReference type="InterPro" id="IPR002110">
    <property type="entry name" value="Ankyrin_rpt"/>
</dbReference>
<gene>
    <name evidence="6" type="ORF">ACJ73_02802</name>
</gene>
<dbReference type="GO" id="GO:0110085">
    <property type="term" value="C:mitotic actomyosin contractile ring"/>
    <property type="evidence" value="ECO:0007669"/>
    <property type="project" value="TreeGrafter"/>
</dbReference>
<feature type="compositionally biased region" description="Low complexity" evidence="4">
    <location>
        <begin position="199"/>
        <end position="220"/>
    </location>
</feature>
<dbReference type="Pfam" id="PF01841">
    <property type="entry name" value="Transglut_core"/>
    <property type="match status" value="1"/>
</dbReference>
<feature type="repeat" description="ANK" evidence="2">
    <location>
        <begin position="1693"/>
        <end position="1725"/>
    </location>
</feature>
<dbReference type="Gene3D" id="3.10.620.30">
    <property type="match status" value="1"/>
</dbReference>
<accession>A0A1J9QCJ8</accession>
<dbReference type="InterPro" id="IPR056409">
    <property type="entry name" value="Ig_CYK3_C"/>
</dbReference>
<evidence type="ECO:0000313" key="6">
    <source>
        <dbReference type="EMBL" id="OJD25826.1"/>
    </source>
</evidence>
<dbReference type="OrthoDB" id="6129702at2759"/>
<keyword evidence="7" id="KW-1185">Reference proteome</keyword>
<evidence type="ECO:0000256" key="4">
    <source>
        <dbReference type="SAM" id="MobiDB-lite"/>
    </source>
</evidence>
<evidence type="ECO:0000313" key="7">
    <source>
        <dbReference type="Proteomes" id="UP000242791"/>
    </source>
</evidence>
<dbReference type="PROSITE" id="PS50002">
    <property type="entry name" value="SH3"/>
    <property type="match status" value="1"/>
</dbReference>
<dbReference type="InterPro" id="IPR036770">
    <property type="entry name" value="Ankyrin_rpt-contain_sf"/>
</dbReference>
<feature type="domain" description="SH3" evidence="5">
    <location>
        <begin position="11"/>
        <end position="73"/>
    </location>
</feature>
<feature type="compositionally biased region" description="Basic and acidic residues" evidence="4">
    <location>
        <begin position="505"/>
        <end position="522"/>
    </location>
</feature>
<feature type="region of interest" description="Disordered" evidence="4">
    <location>
        <begin position="1227"/>
        <end position="1252"/>
    </location>
</feature>
<dbReference type="SUPFAM" id="SSF50044">
    <property type="entry name" value="SH3-domain"/>
    <property type="match status" value="1"/>
</dbReference>
<feature type="compositionally biased region" description="Polar residues" evidence="4">
    <location>
        <begin position="155"/>
        <end position="176"/>
    </location>
</feature>
<feature type="compositionally biased region" description="Low complexity" evidence="4">
    <location>
        <begin position="141"/>
        <end position="150"/>
    </location>
</feature>
<dbReference type="PROSITE" id="PS50088">
    <property type="entry name" value="ANK_REPEAT"/>
    <property type="match status" value="1"/>
</dbReference>
<dbReference type="Gene3D" id="1.25.40.20">
    <property type="entry name" value="Ankyrin repeat-containing domain"/>
    <property type="match status" value="1"/>
</dbReference>
<evidence type="ECO:0000256" key="2">
    <source>
        <dbReference type="PROSITE-ProRule" id="PRU00023"/>
    </source>
</evidence>
<protein>
    <recommendedName>
        <fullName evidence="5">SH3 domain-containing protein</fullName>
    </recommendedName>
</protein>
<feature type="compositionally biased region" description="Low complexity" evidence="4">
    <location>
        <begin position="606"/>
        <end position="643"/>
    </location>
</feature>
<keyword evidence="2" id="KW-0040">ANK repeat</keyword>
<dbReference type="Gene3D" id="2.30.30.40">
    <property type="entry name" value="SH3 Domains"/>
    <property type="match status" value="1"/>
</dbReference>
<evidence type="ECO:0000256" key="1">
    <source>
        <dbReference type="ARBA" id="ARBA00022443"/>
    </source>
</evidence>
<dbReference type="Proteomes" id="UP000242791">
    <property type="component" value="Unassembled WGS sequence"/>
</dbReference>
<dbReference type="InterPro" id="IPR035553">
    <property type="entry name" value="Cyk3_SH3"/>
</dbReference>
<dbReference type="InterPro" id="IPR036028">
    <property type="entry name" value="SH3-like_dom_sf"/>
</dbReference>